<evidence type="ECO:0000313" key="2">
    <source>
        <dbReference type="Proteomes" id="UP000596661"/>
    </source>
</evidence>
<dbReference type="EMBL" id="UZAU01000598">
    <property type="status" value="NOT_ANNOTATED_CDS"/>
    <property type="molecule type" value="Genomic_DNA"/>
</dbReference>
<reference evidence="1" key="1">
    <citation type="submission" date="2018-11" db="EMBL/GenBank/DDBJ databases">
        <authorList>
            <person name="Grassa J C."/>
        </authorList>
    </citation>
    <scope>NUCLEOTIDE SEQUENCE [LARGE SCALE GENOMIC DNA]</scope>
</reference>
<organism evidence="1 2">
    <name type="scientific">Cannabis sativa</name>
    <name type="common">Hemp</name>
    <name type="synonym">Marijuana</name>
    <dbReference type="NCBI Taxonomy" id="3483"/>
    <lineage>
        <taxon>Eukaryota</taxon>
        <taxon>Viridiplantae</taxon>
        <taxon>Streptophyta</taxon>
        <taxon>Embryophyta</taxon>
        <taxon>Tracheophyta</taxon>
        <taxon>Spermatophyta</taxon>
        <taxon>Magnoliopsida</taxon>
        <taxon>eudicotyledons</taxon>
        <taxon>Gunneridae</taxon>
        <taxon>Pentapetalae</taxon>
        <taxon>rosids</taxon>
        <taxon>fabids</taxon>
        <taxon>Rosales</taxon>
        <taxon>Cannabaceae</taxon>
        <taxon>Cannabis</taxon>
    </lineage>
</organism>
<accession>A0A803PTL2</accession>
<protein>
    <submittedName>
        <fullName evidence="1">Uncharacterized protein</fullName>
    </submittedName>
</protein>
<proteinExistence type="predicted"/>
<dbReference type="Proteomes" id="UP000596661">
    <property type="component" value="Chromosome 6"/>
</dbReference>
<evidence type="ECO:0000313" key="1">
    <source>
        <dbReference type="EnsemblPlants" id="cds.evm.model.06.1225"/>
    </source>
</evidence>
<dbReference type="EnsemblPlants" id="evm.model.06.1225">
    <property type="protein sequence ID" value="cds.evm.model.06.1225"/>
    <property type="gene ID" value="evm.TU.06.1225"/>
</dbReference>
<sequence>MPKRVYRDEADSEEEIIEQESAPKLILNISPWEMDQLINKFRIYNNLRKYKTQWGLESVPELFWNRFSVHGEMPSKCVEGGFVVWSWAHVQMGVYFPLSSTKYTHDFRDYYFYTSGFLLKRIPTLSLDFNPVFITAEHALKAVNANEKWLVDWRRQFSKILNEAKELTIRFKELDPLASNPEAASMALSTEDLTTFVNYSDRGTLAAELLDAEDRDLLMPQILAVEEVDKAKEVALNTKVVEPRTILPVAENLDECTLPNSDVPFVTNFAISEVLPDVQPEGTQLPKDLAHP</sequence>
<dbReference type="AlphaFoldDB" id="A0A803PTL2"/>
<dbReference type="Gramene" id="evm.model.06.1225">
    <property type="protein sequence ID" value="cds.evm.model.06.1225"/>
    <property type="gene ID" value="evm.TU.06.1225"/>
</dbReference>
<reference evidence="1" key="2">
    <citation type="submission" date="2021-03" db="UniProtKB">
        <authorList>
            <consortium name="EnsemblPlants"/>
        </authorList>
    </citation>
    <scope>IDENTIFICATION</scope>
</reference>
<name>A0A803PTL2_CANSA</name>
<keyword evidence="2" id="KW-1185">Reference proteome</keyword>